<dbReference type="AlphaFoldDB" id="A0AAV4QBV9"/>
<evidence type="ECO:0000313" key="2">
    <source>
        <dbReference type="Proteomes" id="UP001054945"/>
    </source>
</evidence>
<name>A0AAV4QBV9_CAEEX</name>
<reference evidence="1 2" key="1">
    <citation type="submission" date="2021-06" db="EMBL/GenBank/DDBJ databases">
        <title>Caerostris extrusa draft genome.</title>
        <authorList>
            <person name="Kono N."/>
            <person name="Arakawa K."/>
        </authorList>
    </citation>
    <scope>NUCLEOTIDE SEQUENCE [LARGE SCALE GENOMIC DNA]</scope>
</reference>
<comment type="caution">
    <text evidence="1">The sequence shown here is derived from an EMBL/GenBank/DDBJ whole genome shotgun (WGS) entry which is preliminary data.</text>
</comment>
<dbReference type="Proteomes" id="UP001054945">
    <property type="component" value="Unassembled WGS sequence"/>
</dbReference>
<proteinExistence type="predicted"/>
<dbReference type="EMBL" id="BPLR01005860">
    <property type="protein sequence ID" value="GIY05591.1"/>
    <property type="molecule type" value="Genomic_DNA"/>
</dbReference>
<sequence length="78" mass="9018">MLKKKQHGREEGGDESRRMCLSDRRQLGLFIESRLAEGLRTKIQFHHLWKHGTVGARAPSYPREGWARISLPQILAPK</sequence>
<organism evidence="1 2">
    <name type="scientific">Caerostris extrusa</name>
    <name type="common">Bark spider</name>
    <name type="synonym">Caerostris bankana</name>
    <dbReference type="NCBI Taxonomy" id="172846"/>
    <lineage>
        <taxon>Eukaryota</taxon>
        <taxon>Metazoa</taxon>
        <taxon>Ecdysozoa</taxon>
        <taxon>Arthropoda</taxon>
        <taxon>Chelicerata</taxon>
        <taxon>Arachnida</taxon>
        <taxon>Araneae</taxon>
        <taxon>Araneomorphae</taxon>
        <taxon>Entelegynae</taxon>
        <taxon>Araneoidea</taxon>
        <taxon>Araneidae</taxon>
        <taxon>Caerostris</taxon>
    </lineage>
</organism>
<gene>
    <name evidence="1" type="ORF">CEXT_112951</name>
</gene>
<evidence type="ECO:0000313" key="1">
    <source>
        <dbReference type="EMBL" id="GIY05591.1"/>
    </source>
</evidence>
<protein>
    <submittedName>
        <fullName evidence="1">Uncharacterized protein</fullName>
    </submittedName>
</protein>
<keyword evidence="2" id="KW-1185">Reference proteome</keyword>
<accession>A0AAV4QBV9</accession>